<protein>
    <recommendedName>
        <fullName evidence="6">LRRNT domain-containing protein</fullName>
    </recommendedName>
</protein>
<dbReference type="Proteomes" id="UP000694546">
    <property type="component" value="Chromosome 7"/>
</dbReference>
<dbReference type="OrthoDB" id="1574204at2759"/>
<reference evidence="7" key="2">
    <citation type="submission" date="2025-09" db="UniProtKB">
        <authorList>
            <consortium name="Ensembl"/>
        </authorList>
    </citation>
    <scope>IDENTIFICATION</scope>
</reference>
<dbReference type="InterPro" id="IPR001611">
    <property type="entry name" value="Leu-rich_rpt"/>
</dbReference>
<feature type="domain" description="LRRNT" evidence="6">
    <location>
        <begin position="33"/>
        <end position="67"/>
    </location>
</feature>
<evidence type="ECO:0000256" key="1">
    <source>
        <dbReference type="ARBA" id="ARBA00022614"/>
    </source>
</evidence>
<evidence type="ECO:0000313" key="8">
    <source>
        <dbReference type="Proteomes" id="UP000694546"/>
    </source>
</evidence>
<dbReference type="GeneTree" id="ENSGT00940000160802"/>
<dbReference type="GO" id="GO:0031102">
    <property type="term" value="P:neuron projection regeneration"/>
    <property type="evidence" value="ECO:0007669"/>
    <property type="project" value="TreeGrafter"/>
</dbReference>
<dbReference type="Pfam" id="PF13855">
    <property type="entry name" value="LRR_8"/>
    <property type="match status" value="1"/>
</dbReference>
<evidence type="ECO:0000259" key="6">
    <source>
        <dbReference type="SMART" id="SM00013"/>
    </source>
</evidence>
<accession>A0A8C5FMM1</accession>
<dbReference type="InterPro" id="IPR003591">
    <property type="entry name" value="Leu-rich_rpt_typical-subtyp"/>
</dbReference>
<reference evidence="7" key="1">
    <citation type="submission" date="2025-08" db="UniProtKB">
        <authorList>
            <consortium name="Ensembl"/>
        </authorList>
    </citation>
    <scope>IDENTIFICATION</scope>
</reference>
<dbReference type="InterPro" id="IPR000372">
    <property type="entry name" value="LRRNT"/>
</dbReference>
<dbReference type="SMART" id="SM00369">
    <property type="entry name" value="LRR_TYP"/>
    <property type="match status" value="4"/>
</dbReference>
<evidence type="ECO:0000256" key="3">
    <source>
        <dbReference type="ARBA" id="ARBA00022737"/>
    </source>
</evidence>
<sequence length="479" mass="52104">MSSVPHRSSALPRLLPHLLLLLLLLGEERVRAVCPSVCSCNPDHREVDCSGKGLRRLPHGLQPNLHSLNLSHNRLHHLDGQLGGYAHLRALDLSHNRLAQLPADLPRSLWQLRASSNRLRLLDKNDTAYQWNLRLLDLSDNRLERAVFINNTLPALRLLNLSRNHFWTVPTNMPSPLETVDLSHNSLVQVLPGSLDRLPRLSRLYLHGNRFAALPDGALDRLAALRLLTLGENPWACHLPVNMSYLLLWMQYTPARVLGCPCSGRFVCGRPPPEGADGANNNGAAGGGGVWNHGTHDLPSLAANAQDLGFMGPGSDPTGTWWHRTEPAPGGGGRRERWDEAEERRRQEADLHLTSGESAGPSATQHRHTLFTGRGPPPDDDTDPALTWKWNTAQSSGVTPPPGLGGDPRATLPDGTLLAAGGVAVGTKKTTTVRTRSVRRPNQSVPSSSGAPSAPGRPGWLWPAPHGLGLLVLQLLRVL</sequence>
<dbReference type="SMART" id="SM00013">
    <property type="entry name" value="LRRNT"/>
    <property type="match status" value="1"/>
</dbReference>
<dbReference type="Pfam" id="PF00560">
    <property type="entry name" value="LRR_1"/>
    <property type="match status" value="1"/>
</dbReference>
<dbReference type="InterPro" id="IPR051071">
    <property type="entry name" value="LRR-bact_E3_ubiq_ligases"/>
</dbReference>
<dbReference type="AlphaFoldDB" id="A0A8C5FMM1"/>
<feature type="region of interest" description="Disordered" evidence="4">
    <location>
        <begin position="428"/>
        <end position="458"/>
    </location>
</feature>
<evidence type="ECO:0000256" key="5">
    <source>
        <dbReference type="SAM" id="SignalP"/>
    </source>
</evidence>
<dbReference type="PROSITE" id="PS51450">
    <property type="entry name" value="LRR"/>
    <property type="match status" value="2"/>
</dbReference>
<evidence type="ECO:0000313" key="7">
    <source>
        <dbReference type="Ensembl" id="ENSGMOP00000047985.1"/>
    </source>
</evidence>
<dbReference type="SUPFAM" id="SSF52058">
    <property type="entry name" value="L domain-like"/>
    <property type="match status" value="1"/>
</dbReference>
<proteinExistence type="predicted"/>
<organism evidence="7 8">
    <name type="scientific">Gadus morhua</name>
    <name type="common">Atlantic cod</name>
    <dbReference type="NCBI Taxonomy" id="8049"/>
    <lineage>
        <taxon>Eukaryota</taxon>
        <taxon>Metazoa</taxon>
        <taxon>Chordata</taxon>
        <taxon>Craniata</taxon>
        <taxon>Vertebrata</taxon>
        <taxon>Euteleostomi</taxon>
        <taxon>Actinopterygii</taxon>
        <taxon>Neopterygii</taxon>
        <taxon>Teleostei</taxon>
        <taxon>Neoteleostei</taxon>
        <taxon>Acanthomorphata</taxon>
        <taxon>Zeiogadaria</taxon>
        <taxon>Gadariae</taxon>
        <taxon>Gadiformes</taxon>
        <taxon>Gadoidei</taxon>
        <taxon>Gadidae</taxon>
        <taxon>Gadus</taxon>
    </lineage>
</organism>
<keyword evidence="8" id="KW-1185">Reference proteome</keyword>
<name>A0A8C5FMM1_GADMO</name>
<dbReference type="PANTHER" id="PTHR47114">
    <property type="match status" value="1"/>
</dbReference>
<feature type="compositionally biased region" description="Low complexity" evidence="4">
    <location>
        <begin position="446"/>
        <end position="458"/>
    </location>
</feature>
<keyword evidence="3" id="KW-0677">Repeat</keyword>
<keyword evidence="1" id="KW-0433">Leucine-rich repeat</keyword>
<evidence type="ECO:0000256" key="2">
    <source>
        <dbReference type="ARBA" id="ARBA00022729"/>
    </source>
</evidence>
<gene>
    <name evidence="7" type="primary">omgb</name>
</gene>
<feature type="signal peptide" evidence="5">
    <location>
        <begin position="1"/>
        <end position="32"/>
    </location>
</feature>
<feature type="chain" id="PRO_5047434078" description="LRRNT domain-containing protein" evidence="5">
    <location>
        <begin position="33"/>
        <end position="479"/>
    </location>
</feature>
<evidence type="ECO:0000256" key="4">
    <source>
        <dbReference type="SAM" id="MobiDB-lite"/>
    </source>
</evidence>
<dbReference type="Ensembl" id="ENSGMOT00000048475.1">
    <property type="protein sequence ID" value="ENSGMOP00000047985.1"/>
    <property type="gene ID" value="ENSGMOG00000023939.1"/>
</dbReference>
<feature type="compositionally biased region" description="Basic and acidic residues" evidence="4">
    <location>
        <begin position="333"/>
        <end position="351"/>
    </location>
</feature>
<feature type="compositionally biased region" description="Polar residues" evidence="4">
    <location>
        <begin position="355"/>
        <end position="364"/>
    </location>
</feature>
<dbReference type="InterPro" id="IPR032675">
    <property type="entry name" value="LRR_dom_sf"/>
</dbReference>
<dbReference type="Gene3D" id="3.80.10.10">
    <property type="entry name" value="Ribonuclease Inhibitor"/>
    <property type="match status" value="2"/>
</dbReference>
<keyword evidence="2 5" id="KW-0732">Signal</keyword>
<feature type="region of interest" description="Disordered" evidence="4">
    <location>
        <begin position="305"/>
        <end position="387"/>
    </location>
</feature>
<dbReference type="PANTHER" id="PTHR47114:SF4">
    <property type="entry name" value="OLIGODENDROCYTE MYELIN GLYCOPROTEIN B"/>
    <property type="match status" value="1"/>
</dbReference>